<protein>
    <submittedName>
        <fullName evidence="1">Uncharacterized protein</fullName>
    </submittedName>
</protein>
<keyword evidence="2" id="KW-1185">Reference proteome</keyword>
<dbReference type="STRING" id="329726.AM1_4202"/>
<proteinExistence type="predicted"/>
<evidence type="ECO:0000313" key="1">
    <source>
        <dbReference type="EMBL" id="ABW29182.1"/>
    </source>
</evidence>
<dbReference type="AlphaFoldDB" id="B0CCM0"/>
<evidence type="ECO:0000313" key="2">
    <source>
        <dbReference type="Proteomes" id="UP000000268"/>
    </source>
</evidence>
<gene>
    <name evidence="1" type="ordered locus">AM1_4202</name>
</gene>
<sequence length="48" mass="5445">MPIIQSVDLEKRGLLHDQSSSLEIKGKWLKPGPSFRKSLCQTAIEFCE</sequence>
<dbReference type="KEGG" id="amr:AM1_4202"/>
<accession>B0CCM0</accession>
<dbReference type="Proteomes" id="UP000000268">
    <property type="component" value="Chromosome"/>
</dbReference>
<reference evidence="1 2" key="1">
    <citation type="journal article" date="2008" name="Proc. Natl. Acad. Sci. U.S.A.">
        <title>Niche adaptation and genome expansion in the chlorophyll d-producing cyanobacterium Acaryochloris marina.</title>
        <authorList>
            <person name="Swingley W.D."/>
            <person name="Chen M."/>
            <person name="Cheung P.C."/>
            <person name="Conrad A.L."/>
            <person name="Dejesa L.C."/>
            <person name="Hao J."/>
            <person name="Honchak B.M."/>
            <person name="Karbach L.E."/>
            <person name="Kurdoglu A."/>
            <person name="Lahiri S."/>
            <person name="Mastrian S.D."/>
            <person name="Miyashita H."/>
            <person name="Page L."/>
            <person name="Ramakrishna P."/>
            <person name="Satoh S."/>
            <person name="Sattley W.M."/>
            <person name="Shimada Y."/>
            <person name="Taylor H.L."/>
            <person name="Tomo T."/>
            <person name="Tsuchiya T."/>
            <person name="Wang Z.T."/>
            <person name="Raymond J."/>
            <person name="Mimuro M."/>
            <person name="Blankenship R.E."/>
            <person name="Touchman J.W."/>
        </authorList>
    </citation>
    <scope>NUCLEOTIDE SEQUENCE [LARGE SCALE GENOMIC DNA]</scope>
    <source>
        <strain evidence="2">MBIC 11017</strain>
    </source>
</reference>
<name>B0CCM0_ACAM1</name>
<dbReference type="HOGENOM" id="CLU_3148197_0_0_3"/>
<organism evidence="1 2">
    <name type="scientific">Acaryochloris marina (strain MBIC 11017)</name>
    <dbReference type="NCBI Taxonomy" id="329726"/>
    <lineage>
        <taxon>Bacteria</taxon>
        <taxon>Bacillati</taxon>
        <taxon>Cyanobacteriota</taxon>
        <taxon>Cyanophyceae</taxon>
        <taxon>Acaryochloridales</taxon>
        <taxon>Acaryochloridaceae</taxon>
        <taxon>Acaryochloris</taxon>
    </lineage>
</organism>
<dbReference type="EMBL" id="CP000828">
    <property type="protein sequence ID" value="ABW29182.1"/>
    <property type="molecule type" value="Genomic_DNA"/>
</dbReference>